<dbReference type="EMBL" id="CAJVPM010005073">
    <property type="protein sequence ID" value="CAG8520158.1"/>
    <property type="molecule type" value="Genomic_DNA"/>
</dbReference>
<proteinExistence type="predicted"/>
<name>A0ACA9LF83_9GLOM</name>
<feature type="non-terminal residue" evidence="1">
    <location>
        <position position="45"/>
    </location>
</feature>
<comment type="caution">
    <text evidence="1">The sequence shown here is derived from an EMBL/GenBank/DDBJ whole genome shotgun (WGS) entry which is preliminary data.</text>
</comment>
<protein>
    <submittedName>
        <fullName evidence="1">4754_t:CDS:1</fullName>
    </submittedName>
</protein>
<reference evidence="1" key="1">
    <citation type="submission" date="2021-06" db="EMBL/GenBank/DDBJ databases">
        <authorList>
            <person name="Kallberg Y."/>
            <person name="Tangrot J."/>
            <person name="Rosling A."/>
        </authorList>
    </citation>
    <scope>NUCLEOTIDE SEQUENCE</scope>
    <source>
        <strain evidence="1">AU212A</strain>
    </source>
</reference>
<dbReference type="Proteomes" id="UP000789860">
    <property type="component" value="Unassembled WGS sequence"/>
</dbReference>
<sequence length="45" mass="4837">MSLCDQQISNGNIGIAKPDSYGNAEFHLTSSLLTARATELLSKQI</sequence>
<gene>
    <name evidence="1" type="ORF">SCALOS_LOCUS4034</name>
</gene>
<organism evidence="1 2">
    <name type="scientific">Scutellospora calospora</name>
    <dbReference type="NCBI Taxonomy" id="85575"/>
    <lineage>
        <taxon>Eukaryota</taxon>
        <taxon>Fungi</taxon>
        <taxon>Fungi incertae sedis</taxon>
        <taxon>Mucoromycota</taxon>
        <taxon>Glomeromycotina</taxon>
        <taxon>Glomeromycetes</taxon>
        <taxon>Diversisporales</taxon>
        <taxon>Gigasporaceae</taxon>
        <taxon>Scutellospora</taxon>
    </lineage>
</organism>
<evidence type="ECO:0000313" key="2">
    <source>
        <dbReference type="Proteomes" id="UP000789860"/>
    </source>
</evidence>
<evidence type="ECO:0000313" key="1">
    <source>
        <dbReference type="EMBL" id="CAG8520158.1"/>
    </source>
</evidence>
<keyword evidence="2" id="KW-1185">Reference proteome</keyword>
<accession>A0ACA9LF83</accession>